<dbReference type="Proteomes" id="UP000239747">
    <property type="component" value="Unassembled WGS sequence"/>
</dbReference>
<evidence type="ECO:0000313" key="2">
    <source>
        <dbReference type="EMBL" id="PQJ33137.1"/>
    </source>
</evidence>
<organism evidence="2 3">
    <name type="scientific">Nonlabens arenilitoris</name>
    <dbReference type="NCBI Taxonomy" id="1217969"/>
    <lineage>
        <taxon>Bacteria</taxon>
        <taxon>Pseudomonadati</taxon>
        <taxon>Bacteroidota</taxon>
        <taxon>Flavobacteriia</taxon>
        <taxon>Flavobacteriales</taxon>
        <taxon>Flavobacteriaceae</taxon>
        <taxon>Nonlabens</taxon>
    </lineage>
</organism>
<dbReference type="Gene3D" id="2.60.40.1120">
    <property type="entry name" value="Carboxypeptidase-like, regulatory domain"/>
    <property type="match status" value="1"/>
</dbReference>
<dbReference type="Pfam" id="PF13620">
    <property type="entry name" value="CarboxypepD_reg"/>
    <property type="match status" value="1"/>
</dbReference>
<proteinExistence type="predicted"/>
<gene>
    <name evidence="2" type="ORF">BST92_03920</name>
</gene>
<keyword evidence="3" id="KW-1185">Reference proteome</keyword>
<evidence type="ECO:0000313" key="3">
    <source>
        <dbReference type="Proteomes" id="UP000239747"/>
    </source>
</evidence>
<dbReference type="OrthoDB" id="603275at2"/>
<dbReference type="SUPFAM" id="SSF56935">
    <property type="entry name" value="Porins"/>
    <property type="match status" value="1"/>
</dbReference>
<comment type="caution">
    <text evidence="2">The sequence shown here is derived from an EMBL/GenBank/DDBJ whole genome shotgun (WGS) entry which is preliminary data.</text>
</comment>
<name>A0A2S7UES5_9FLAO</name>
<dbReference type="EMBL" id="MTPW01000001">
    <property type="protein sequence ID" value="PQJ33137.1"/>
    <property type="molecule type" value="Genomic_DNA"/>
</dbReference>
<dbReference type="SUPFAM" id="SSF49464">
    <property type="entry name" value="Carboxypeptidase regulatory domain-like"/>
    <property type="match status" value="1"/>
</dbReference>
<keyword evidence="1" id="KW-0732">Signal</keyword>
<protein>
    <submittedName>
        <fullName evidence="2">Uncharacterized protein</fullName>
    </submittedName>
</protein>
<evidence type="ECO:0000256" key="1">
    <source>
        <dbReference type="SAM" id="SignalP"/>
    </source>
</evidence>
<dbReference type="AlphaFoldDB" id="A0A2S7UES5"/>
<reference evidence="2 3" key="1">
    <citation type="submission" date="2017-01" db="EMBL/GenBank/DDBJ databases">
        <title>Trade-off between light-utilization and light-protection in marine flavobacteria.</title>
        <authorList>
            <person name="Kumagai Y."/>
            <person name="Yoshizawa S."/>
            <person name="Kogure K."/>
            <person name="Iwasaki W."/>
        </authorList>
    </citation>
    <scope>NUCLEOTIDE SEQUENCE [LARGE SCALE GENOMIC DNA]</scope>
    <source>
        <strain evidence="2 3">KCTC 32109</strain>
    </source>
</reference>
<feature type="signal peptide" evidence="1">
    <location>
        <begin position="1"/>
        <end position="20"/>
    </location>
</feature>
<dbReference type="RefSeq" id="WP_105072191.1">
    <property type="nucleotide sequence ID" value="NZ_MTPW01000001.1"/>
</dbReference>
<feature type="chain" id="PRO_5015578906" evidence="1">
    <location>
        <begin position="21"/>
        <end position="901"/>
    </location>
</feature>
<dbReference type="InterPro" id="IPR008969">
    <property type="entry name" value="CarboxyPept-like_regulatory"/>
</dbReference>
<sequence>MKKNILLLCVALLCISTAVAQNYKITGTVVDSLGVPLQMANVIAYQQDKNLGAFGITNQEGKYKLEGLKQDSTYTIKVSFLGLKQIEEKVEKLQGDLVKNFVMMAGADELDAINLTYQMPVSIKGDTIVYDADSFTNGTEDKLGDVLKKLPGVEVNDDGDITVEGQVVEKVQVEGKDFFEGDSRLATKNIPADAVSKVQVLKNYNNQSQLKGLGNDQDRYVINIKLKEGKKKFWFGEATVGAGYGGQAERYLIQPKAFYYSEDFSVNILTDFNNLGTPAFTGRDYFRFIGFNRRDTRQNNASINVNAASTFNAFATNRALSIDSKFLAGNASWKVSDKLDMSAFAILSSTDTRTKVLNSNTFIDSGLVEETDDRALERNQVGLFKLGANYNPNSDLSINYDGRINISDQSQVTDFTSSRSGVVEDIDQVNSQKPISYNQSLNAYYTAGEKHIFALESQFLNQEEDPFYNAVRNIRDQQDPEPFNGALGLESADPYNINQERFVNTNKIDAKLDYFYVLNKTSNINFTLGSTVSQQNFSSDIFQITDTEERNELQDPSLRNDNVQYNFTDLFAAVHYKFITGKFTFTPGVTAHSFRTLDFQNDIENVIESQRIVPDLEVRYDIKSSQSLRLSYDQTVTFTDIDNYAEGIIFTNYNSLRSGNNQLEGSLNDRISLRYNNFNMFNYTTIFGNITYTKQRDAIQSQTQLDGINQISAPINFGLPNESLNGSLSYGKEIRKIQFGVSASGSWSSRNNIINNVEQESININQTYGATARSNFQKGVNFDLGYRLNFNDSDNGGFENNSTTNVYSAGIDWQLGKRWLLRGSYDLNDFSSDNGQENTFEFLDASIRYQKPSSRWQYSLIATNLLNAEVNVNNNFGQIATSTTQTFVLPRYVYFQMRFDL</sequence>
<accession>A0A2S7UES5</accession>